<dbReference type="InterPro" id="IPR036397">
    <property type="entry name" value="RNaseH_sf"/>
</dbReference>
<dbReference type="RefSeq" id="WP_099096624.1">
    <property type="nucleotide sequence ID" value="NZ_PDNU01000035.1"/>
</dbReference>
<dbReference type="AlphaFoldDB" id="A0A2C7AB49"/>
<organism evidence="1 2">
    <name type="scientific">Teichococcus rhizosphaerae</name>
    <dbReference type="NCBI Taxonomy" id="1335062"/>
    <lineage>
        <taxon>Bacteria</taxon>
        <taxon>Pseudomonadati</taxon>
        <taxon>Pseudomonadota</taxon>
        <taxon>Alphaproteobacteria</taxon>
        <taxon>Acetobacterales</taxon>
        <taxon>Roseomonadaceae</taxon>
        <taxon>Roseomonas</taxon>
    </lineage>
</organism>
<accession>A0A2C7AB49</accession>
<keyword evidence="2" id="KW-1185">Reference proteome</keyword>
<comment type="caution">
    <text evidence="1">The sequence shown here is derived from an EMBL/GenBank/DDBJ whole genome shotgun (WGS) entry which is preliminary data.</text>
</comment>
<sequence length="182" mass="18984">MAPSTLPMPAAGASGPPVATPPALALDRHAVLALDLGTTTGWALRGRDGGITSGTMTFRPSRFEGGGMRFLRFRAWLTEVADLSGGLARIAFEEVRRHVSTDSSHVYAGFLATLTAWCEQAGIAYEGVPVGTIKRFATGKGNADKAAMVAAVRARGFAPADDNEADALALLLWVTDARGGRA</sequence>
<proteinExistence type="predicted"/>
<dbReference type="GO" id="GO:0003676">
    <property type="term" value="F:nucleic acid binding"/>
    <property type="evidence" value="ECO:0007669"/>
    <property type="project" value="InterPro"/>
</dbReference>
<dbReference type="InterPro" id="IPR012337">
    <property type="entry name" value="RNaseH-like_sf"/>
</dbReference>
<evidence type="ECO:0000313" key="1">
    <source>
        <dbReference type="EMBL" id="PHK93857.1"/>
    </source>
</evidence>
<dbReference type="Proteomes" id="UP000223527">
    <property type="component" value="Unassembled WGS sequence"/>
</dbReference>
<evidence type="ECO:0000313" key="2">
    <source>
        <dbReference type="Proteomes" id="UP000223527"/>
    </source>
</evidence>
<reference evidence="1 2" key="1">
    <citation type="submission" date="2017-10" db="EMBL/GenBank/DDBJ databases">
        <authorList>
            <person name="Banno H."/>
            <person name="Chua N.-H."/>
        </authorList>
    </citation>
    <scope>NUCLEOTIDE SEQUENCE [LARGE SCALE GENOMIC DNA]</scope>
    <source>
        <strain evidence="1 2">YW11</strain>
    </source>
</reference>
<name>A0A2C7AB49_9PROT</name>
<protein>
    <submittedName>
        <fullName evidence="1">Uncharacterized protein</fullName>
    </submittedName>
</protein>
<dbReference type="SUPFAM" id="SSF53098">
    <property type="entry name" value="Ribonuclease H-like"/>
    <property type="match status" value="1"/>
</dbReference>
<dbReference type="OrthoDB" id="2990050at2"/>
<dbReference type="EMBL" id="PDNU01000035">
    <property type="protein sequence ID" value="PHK93857.1"/>
    <property type="molecule type" value="Genomic_DNA"/>
</dbReference>
<gene>
    <name evidence="1" type="ORF">CR162_16435</name>
</gene>
<dbReference type="Gene3D" id="3.30.420.10">
    <property type="entry name" value="Ribonuclease H-like superfamily/Ribonuclease H"/>
    <property type="match status" value="1"/>
</dbReference>